<keyword evidence="10" id="KW-1185">Reference proteome</keyword>
<dbReference type="PANTHER" id="PTHR33602:SF1">
    <property type="entry name" value="REGULATORY PROTEIN RECX FAMILY PROTEIN"/>
    <property type="match status" value="1"/>
</dbReference>
<dbReference type="AlphaFoldDB" id="D3FUP3"/>
<dbReference type="PANTHER" id="PTHR33602">
    <property type="entry name" value="REGULATORY PROTEIN RECX FAMILY PROTEIN"/>
    <property type="match status" value="1"/>
</dbReference>
<comment type="function">
    <text evidence="5">Modulates RecA activity.</text>
</comment>
<dbReference type="NCBIfam" id="NF010733">
    <property type="entry name" value="PRK14135.1"/>
    <property type="match status" value="1"/>
</dbReference>
<feature type="domain" description="RecX first three-helical" evidence="8">
    <location>
        <begin position="69"/>
        <end position="105"/>
    </location>
</feature>
<dbReference type="STRING" id="398511.BpOF4_10800"/>
<dbReference type="Pfam" id="PF21981">
    <property type="entry name" value="RecX_HTH3"/>
    <property type="match status" value="2"/>
</dbReference>
<accession>D3FUP3</accession>
<dbReference type="Pfam" id="PF21982">
    <property type="entry name" value="RecX_HTH1"/>
    <property type="match status" value="1"/>
</dbReference>
<comment type="similarity">
    <text evidence="2 5">Belongs to the RecX family.</text>
</comment>
<evidence type="ECO:0000259" key="6">
    <source>
        <dbReference type="Pfam" id="PF02631"/>
    </source>
</evidence>
<reference evidence="9 10" key="1">
    <citation type="journal article" date="2011" name="Environ. Microbiol.">
        <title>Genome of alkaliphilic Bacillus pseudofirmus OF4 reveals adaptations that support the ability to grow in an external pH range from 7.5 to 11.4.</title>
        <authorList>
            <person name="Janto B."/>
            <person name="Ahmed A."/>
            <person name="Ito M."/>
            <person name="Liu J."/>
            <person name="Hicks D.B."/>
            <person name="Pagni S."/>
            <person name="Fackelmayer O.J."/>
            <person name="Smith T.A."/>
            <person name="Earl J."/>
            <person name="Elbourne L.D."/>
            <person name="Hassan K."/>
            <person name="Paulsen I.T."/>
            <person name="Kolsto A.B."/>
            <person name="Tourasse N.J."/>
            <person name="Ehrlich G.D."/>
            <person name="Boissy R."/>
            <person name="Ivey D.M."/>
            <person name="Li G."/>
            <person name="Xue Y."/>
            <person name="Ma Y."/>
            <person name="Hu F.Z."/>
            <person name="Krulwich T.A."/>
        </authorList>
    </citation>
    <scope>NUCLEOTIDE SEQUENCE [LARGE SCALE GENOMIC DNA]</scope>
    <source>
        <strain evidence="10">ATCC BAA-2126 / JCM 17055 / OF4</strain>
    </source>
</reference>
<proteinExistence type="inferred from homology"/>
<dbReference type="InterPro" id="IPR053924">
    <property type="entry name" value="RecX_HTH_2nd"/>
</dbReference>
<evidence type="ECO:0000256" key="5">
    <source>
        <dbReference type="HAMAP-Rule" id="MF_01114"/>
    </source>
</evidence>
<comment type="subcellular location">
    <subcellularLocation>
        <location evidence="1 5">Cytoplasm</location>
    </subcellularLocation>
</comment>
<dbReference type="InterPro" id="IPR003783">
    <property type="entry name" value="Regulatory_RecX"/>
</dbReference>
<dbReference type="RefSeq" id="WP_012957579.1">
    <property type="nucleotide sequence ID" value="NC_013791.2"/>
</dbReference>
<dbReference type="EMBL" id="CP001878">
    <property type="protein sequence ID" value="ADC50213.1"/>
    <property type="molecule type" value="Genomic_DNA"/>
</dbReference>
<dbReference type="GO" id="GO:0005737">
    <property type="term" value="C:cytoplasm"/>
    <property type="evidence" value="ECO:0007669"/>
    <property type="project" value="UniProtKB-SubCell"/>
</dbReference>
<organism evidence="9 10">
    <name type="scientific">Alkalihalophilus pseudofirmus (strain ATCC BAA-2126 / JCM 17055 / OF4)</name>
    <name type="common">Bacillus pseudofirmus</name>
    <dbReference type="NCBI Taxonomy" id="398511"/>
    <lineage>
        <taxon>Bacteria</taxon>
        <taxon>Bacillati</taxon>
        <taxon>Bacillota</taxon>
        <taxon>Bacilli</taxon>
        <taxon>Bacillales</taxon>
        <taxon>Bacillaceae</taxon>
        <taxon>Alkalihalophilus</taxon>
    </lineage>
</organism>
<dbReference type="InterPro" id="IPR053925">
    <property type="entry name" value="RecX_HTH_3rd"/>
</dbReference>
<dbReference type="Gene3D" id="1.10.10.10">
    <property type="entry name" value="Winged helix-like DNA-binding domain superfamily/Winged helix DNA-binding domain"/>
    <property type="match status" value="4"/>
</dbReference>
<evidence type="ECO:0000256" key="1">
    <source>
        <dbReference type="ARBA" id="ARBA00004496"/>
    </source>
</evidence>
<feature type="domain" description="RecX third three-helical" evidence="7">
    <location>
        <begin position="159"/>
        <end position="206"/>
    </location>
</feature>
<dbReference type="HAMAP" id="MF_01114">
    <property type="entry name" value="RecX"/>
    <property type="match status" value="1"/>
</dbReference>
<sequence length="273" mass="32303">MIKITKVSVQKRSKERYNIFIDRGQGEEYGFSVDEDILIKIGLRKGLEIEEDELKEILDKDEEKKTHHLALHFLSYRMRSVKEMMEYLQKKEREPKHIDTVVKRLLDQNLLNDEMFAASYIESKKLTLLKGPLKLKQELSQKGVGQAHIETALEGFTEDEQIDKLIKWIAKKESRKPKQSVSAYKQKLAGQLMNKGFTHSIIEQAMREVTFEVDNEEEWEALTYQASKLKRKYSSKYEGYEYQQRMKQALYQKGFPIDMINEYLSREKEDDMD</sequence>
<dbReference type="HOGENOM" id="CLU_066607_4_0_9"/>
<dbReference type="InterPro" id="IPR036388">
    <property type="entry name" value="WH-like_DNA-bd_sf"/>
</dbReference>
<dbReference type="InterPro" id="IPR053926">
    <property type="entry name" value="RecX_HTH_1st"/>
</dbReference>
<evidence type="ECO:0000256" key="4">
    <source>
        <dbReference type="ARBA" id="ARBA00022490"/>
    </source>
</evidence>
<protein>
    <recommendedName>
        <fullName evidence="3 5">Regulatory protein RecX</fullName>
    </recommendedName>
</protein>
<dbReference type="KEGG" id="bpf:BpOF4_10800"/>
<dbReference type="eggNOG" id="COG2137">
    <property type="taxonomic scope" value="Bacteria"/>
</dbReference>
<feature type="domain" description="RecX third three-helical" evidence="7">
    <location>
        <begin position="216"/>
        <end position="264"/>
    </location>
</feature>
<dbReference type="GO" id="GO:0006282">
    <property type="term" value="P:regulation of DNA repair"/>
    <property type="evidence" value="ECO:0007669"/>
    <property type="project" value="UniProtKB-UniRule"/>
</dbReference>
<dbReference type="Pfam" id="PF02631">
    <property type="entry name" value="RecX_HTH2"/>
    <property type="match status" value="1"/>
</dbReference>
<evidence type="ECO:0000256" key="3">
    <source>
        <dbReference type="ARBA" id="ARBA00018111"/>
    </source>
</evidence>
<evidence type="ECO:0000259" key="8">
    <source>
        <dbReference type="Pfam" id="PF21982"/>
    </source>
</evidence>
<gene>
    <name evidence="5 9" type="primary">recX</name>
    <name evidence="9" type="ordered locus">BpOF4_10800</name>
</gene>
<evidence type="ECO:0000313" key="10">
    <source>
        <dbReference type="Proteomes" id="UP000001544"/>
    </source>
</evidence>
<evidence type="ECO:0000259" key="7">
    <source>
        <dbReference type="Pfam" id="PF21981"/>
    </source>
</evidence>
<name>D3FUP3_ALKPO</name>
<keyword evidence="4 5" id="KW-0963">Cytoplasm</keyword>
<feature type="domain" description="RecX second three-helical" evidence="6">
    <location>
        <begin position="112"/>
        <end position="153"/>
    </location>
</feature>
<dbReference type="Proteomes" id="UP000001544">
    <property type="component" value="Chromosome"/>
</dbReference>
<evidence type="ECO:0000313" key="9">
    <source>
        <dbReference type="EMBL" id="ADC50213.1"/>
    </source>
</evidence>
<evidence type="ECO:0000256" key="2">
    <source>
        <dbReference type="ARBA" id="ARBA00009695"/>
    </source>
</evidence>